<evidence type="ECO:0000313" key="9">
    <source>
        <dbReference type="Proteomes" id="UP001168575"/>
    </source>
</evidence>
<evidence type="ECO:0000256" key="3">
    <source>
        <dbReference type="ARBA" id="ARBA00023235"/>
    </source>
</evidence>
<dbReference type="Gene3D" id="2.40.37.10">
    <property type="entry name" value="Lyase, Ornithine Decarboxylase, Chain A, domain 1"/>
    <property type="match status" value="1"/>
</dbReference>
<dbReference type="NCBIfam" id="TIGR00492">
    <property type="entry name" value="alr"/>
    <property type="match status" value="1"/>
</dbReference>
<feature type="binding site" evidence="4 6">
    <location>
        <position position="149"/>
    </location>
    <ligand>
        <name>substrate</name>
    </ligand>
</feature>
<feature type="modified residue" description="N6-(pyridoxal phosphate)lysine" evidence="4 5">
    <location>
        <position position="51"/>
    </location>
</feature>
<feature type="binding site" evidence="4 6">
    <location>
        <position position="326"/>
    </location>
    <ligand>
        <name>substrate</name>
    </ligand>
</feature>
<organism evidence="8 9">
    <name type="scientific">Phoenicibacter congonensis</name>
    <dbReference type="NCBI Taxonomy" id="1944646"/>
    <lineage>
        <taxon>Bacteria</taxon>
        <taxon>Bacillati</taxon>
        <taxon>Actinomycetota</taxon>
        <taxon>Coriobacteriia</taxon>
        <taxon>Eggerthellales</taxon>
        <taxon>Eggerthellaceae</taxon>
        <taxon>Phoenicibacter</taxon>
    </lineage>
</organism>
<dbReference type="InterPro" id="IPR009006">
    <property type="entry name" value="Ala_racemase/Decarboxylase_C"/>
</dbReference>
<evidence type="ECO:0000256" key="4">
    <source>
        <dbReference type="HAMAP-Rule" id="MF_01201"/>
    </source>
</evidence>
<dbReference type="EC" id="5.1.1.1" evidence="4"/>
<dbReference type="InterPro" id="IPR000821">
    <property type="entry name" value="Ala_racemase"/>
</dbReference>
<dbReference type="GO" id="GO:0030632">
    <property type="term" value="P:D-alanine biosynthetic process"/>
    <property type="evidence" value="ECO:0007669"/>
    <property type="project" value="UniProtKB-UniRule"/>
</dbReference>
<evidence type="ECO:0000256" key="5">
    <source>
        <dbReference type="PIRSR" id="PIRSR600821-50"/>
    </source>
</evidence>
<feature type="domain" description="Alanine racemase C-terminal" evidence="7">
    <location>
        <begin position="257"/>
        <end position="393"/>
    </location>
</feature>
<keyword evidence="9" id="KW-1185">Reference proteome</keyword>
<comment type="cofactor">
    <cofactor evidence="1 4 5">
        <name>pyridoxal 5'-phosphate</name>
        <dbReference type="ChEBI" id="CHEBI:597326"/>
    </cofactor>
</comment>
<dbReference type="InterPro" id="IPR020622">
    <property type="entry name" value="Ala_racemase_pyridoxalP-BS"/>
</dbReference>
<reference evidence="8" key="1">
    <citation type="submission" date="2023-07" db="EMBL/GenBank/DDBJ databases">
        <title>Between Cages and Wild: Unraveling the Impact of Captivity on Animal Microbiomes and Antimicrobial Resistance.</title>
        <authorList>
            <person name="Schmartz G.P."/>
            <person name="Rehner J."/>
            <person name="Schuff M.J."/>
            <person name="Becker S.L."/>
            <person name="Kravczyk M."/>
            <person name="Gurevich A."/>
            <person name="Francke R."/>
            <person name="Mueller R."/>
            <person name="Keller V."/>
            <person name="Keller A."/>
        </authorList>
    </citation>
    <scope>NUCLEOTIDE SEQUENCE</scope>
    <source>
        <strain evidence="8">S12M_St_49</strain>
    </source>
</reference>
<evidence type="ECO:0000313" key="8">
    <source>
        <dbReference type="EMBL" id="MDO4841675.1"/>
    </source>
</evidence>
<evidence type="ECO:0000256" key="2">
    <source>
        <dbReference type="ARBA" id="ARBA00022898"/>
    </source>
</evidence>
<dbReference type="PROSITE" id="PS00395">
    <property type="entry name" value="ALANINE_RACEMASE"/>
    <property type="match status" value="1"/>
</dbReference>
<dbReference type="AlphaFoldDB" id="A0AA43RH59"/>
<dbReference type="Proteomes" id="UP001168575">
    <property type="component" value="Unassembled WGS sequence"/>
</dbReference>
<feature type="active site" description="Proton acceptor; specific for L-alanine" evidence="4">
    <location>
        <position position="278"/>
    </location>
</feature>
<dbReference type="PANTHER" id="PTHR30511:SF0">
    <property type="entry name" value="ALANINE RACEMASE, CATABOLIC-RELATED"/>
    <property type="match status" value="1"/>
</dbReference>
<evidence type="ECO:0000256" key="6">
    <source>
        <dbReference type="PIRSR" id="PIRSR600821-52"/>
    </source>
</evidence>
<comment type="caution">
    <text evidence="8">The sequence shown here is derived from an EMBL/GenBank/DDBJ whole genome shotgun (WGS) entry which is preliminary data.</text>
</comment>
<protein>
    <recommendedName>
        <fullName evidence="4">Alanine racemase</fullName>
        <ecNumber evidence="4">5.1.1.1</ecNumber>
    </recommendedName>
</protein>
<dbReference type="GO" id="GO:0008784">
    <property type="term" value="F:alanine racemase activity"/>
    <property type="evidence" value="ECO:0007669"/>
    <property type="project" value="UniProtKB-UniRule"/>
</dbReference>
<keyword evidence="3 4" id="KW-0413">Isomerase</keyword>
<evidence type="ECO:0000256" key="1">
    <source>
        <dbReference type="ARBA" id="ARBA00001933"/>
    </source>
</evidence>
<sequence length="393" mass="43129">MVENLSEIAAEYDLNSLRGSWVEVNLGTLRNNFYAIKRSLKPGTKVLSVVKADAYGHGAVRCAKTLDACGTDYFGVSNVIEGIELRKAGLKKPILMLSQPPADAIDALLEYEIMPAVFESEFAILYGEKADARGVRAPFHLKINTGMNRIGVSWNEAAEFARMISFHRALDLEGTFTHFATADEVDTLDFERQANRFNTAINEMRAVGVNPGIVHCSNSAATLKYPGVHFDMCRPGIILYGLKPSPSTIPQIDLQPVMSVKAKITDVRSVPIGDGVSYGLHYRSRGYAKICTISVGYADGLHRALSGKIDFLLRGQRYHQVGSICMDQCMFEVPQKRLQVSATEDPVPGEIVTLIGQDGDACVTLDEMAEAGNTINYELACDLGAMRLHRKYV</sequence>
<comment type="catalytic activity">
    <reaction evidence="4">
        <text>L-alanine = D-alanine</text>
        <dbReference type="Rhea" id="RHEA:20249"/>
        <dbReference type="ChEBI" id="CHEBI:57416"/>
        <dbReference type="ChEBI" id="CHEBI:57972"/>
        <dbReference type="EC" id="5.1.1.1"/>
    </reaction>
</comment>
<feature type="active site" description="Proton acceptor; specific for D-alanine" evidence="4">
    <location>
        <position position="51"/>
    </location>
</feature>
<dbReference type="SUPFAM" id="SSF51419">
    <property type="entry name" value="PLP-binding barrel"/>
    <property type="match status" value="1"/>
</dbReference>
<proteinExistence type="inferred from homology"/>
<comment type="similarity">
    <text evidence="4">Belongs to the alanine racemase family.</text>
</comment>
<dbReference type="InterPro" id="IPR011079">
    <property type="entry name" value="Ala_racemase_C"/>
</dbReference>
<dbReference type="GO" id="GO:0005829">
    <property type="term" value="C:cytosol"/>
    <property type="evidence" value="ECO:0007669"/>
    <property type="project" value="TreeGrafter"/>
</dbReference>
<comment type="pathway">
    <text evidence="4">Amino-acid biosynthesis; D-alanine biosynthesis; D-alanine from L-alanine: step 1/1.</text>
</comment>
<evidence type="ECO:0000259" key="7">
    <source>
        <dbReference type="SMART" id="SM01005"/>
    </source>
</evidence>
<gene>
    <name evidence="8" type="primary">alr</name>
    <name evidence="8" type="ORF">Q3982_03245</name>
</gene>
<dbReference type="PANTHER" id="PTHR30511">
    <property type="entry name" value="ALANINE RACEMASE"/>
    <property type="match status" value="1"/>
</dbReference>
<dbReference type="GO" id="GO:0030170">
    <property type="term" value="F:pyridoxal phosphate binding"/>
    <property type="evidence" value="ECO:0007669"/>
    <property type="project" value="UniProtKB-UniRule"/>
</dbReference>
<dbReference type="Pfam" id="PF00842">
    <property type="entry name" value="Ala_racemase_C"/>
    <property type="match status" value="1"/>
</dbReference>
<dbReference type="CDD" id="cd00430">
    <property type="entry name" value="PLPDE_III_AR"/>
    <property type="match status" value="1"/>
</dbReference>
<dbReference type="Pfam" id="PF01168">
    <property type="entry name" value="Ala_racemase_N"/>
    <property type="match status" value="1"/>
</dbReference>
<keyword evidence="2 4" id="KW-0663">Pyridoxal phosphate</keyword>
<dbReference type="InterPro" id="IPR029066">
    <property type="entry name" value="PLP-binding_barrel"/>
</dbReference>
<dbReference type="SUPFAM" id="SSF50621">
    <property type="entry name" value="Alanine racemase C-terminal domain-like"/>
    <property type="match status" value="1"/>
</dbReference>
<name>A0AA43RH59_9ACTN</name>
<dbReference type="SMART" id="SM01005">
    <property type="entry name" value="Ala_racemase_C"/>
    <property type="match status" value="1"/>
</dbReference>
<dbReference type="FunFam" id="3.20.20.10:FF:000002">
    <property type="entry name" value="Alanine racemase"/>
    <property type="match status" value="1"/>
</dbReference>
<comment type="function">
    <text evidence="4">Catalyzes the interconversion of L-alanine and D-alanine. May also act on other amino acids.</text>
</comment>
<accession>A0AA43RH59</accession>
<dbReference type="InterPro" id="IPR001608">
    <property type="entry name" value="Ala_racemase_N"/>
</dbReference>
<dbReference type="HAMAP" id="MF_01201">
    <property type="entry name" value="Ala_racemase"/>
    <property type="match status" value="1"/>
</dbReference>
<dbReference type="PRINTS" id="PR00992">
    <property type="entry name" value="ALARACEMASE"/>
</dbReference>
<dbReference type="EMBL" id="JAUMVS010000037">
    <property type="protein sequence ID" value="MDO4841675.1"/>
    <property type="molecule type" value="Genomic_DNA"/>
</dbReference>
<dbReference type="Gene3D" id="3.20.20.10">
    <property type="entry name" value="Alanine racemase"/>
    <property type="match status" value="1"/>
</dbReference>